<evidence type="ECO:0000259" key="3">
    <source>
        <dbReference type="PROSITE" id="PS51677"/>
    </source>
</evidence>
<dbReference type="EMBL" id="CP155447">
    <property type="protein sequence ID" value="XBH07346.1"/>
    <property type="molecule type" value="Genomic_DNA"/>
</dbReference>
<dbReference type="Pfam" id="PF01522">
    <property type="entry name" value="Polysacc_deac_1"/>
    <property type="match status" value="1"/>
</dbReference>
<dbReference type="SUPFAM" id="SSF88713">
    <property type="entry name" value="Glycoside hydrolase/deacetylase"/>
    <property type="match status" value="1"/>
</dbReference>
<sequence length="326" mass="37722">MAPLTIVMYHYVRNLRRSRFPAIKGLSTERFKEQIGYFKRHYTIVSGADLIGAVASGQELPPNALLLTFDDGYLDHYTEVFPILDREGISGCFFPPARCVVEDVVLDVNKIHFVLASVPNTSELVQRVFGLLDEYGPRFRAEDKQDYWERCAMAKRFDSREVVFIKRLLQRELPEELRRLMIDALFRQYVSSDEASFARELYMNEDQILCLHRHGMHLGSHGYAHVWLNRLGRIEQEQEIDTSLEFLRRINGKNDGWMMCYPYGAYDESLLSVLRLRNCTVGLTTRVDLADLSHDDPLTLPRLDTNDLPKTADAPPAQWTLQTCNR</sequence>
<dbReference type="InterPro" id="IPR002509">
    <property type="entry name" value="NODB_dom"/>
</dbReference>
<evidence type="ECO:0000256" key="1">
    <source>
        <dbReference type="ARBA" id="ARBA00004613"/>
    </source>
</evidence>
<dbReference type="GO" id="GO:0005975">
    <property type="term" value="P:carbohydrate metabolic process"/>
    <property type="evidence" value="ECO:0007669"/>
    <property type="project" value="InterPro"/>
</dbReference>
<accession>A0AAU7CQB5</accession>
<dbReference type="PANTHER" id="PTHR34216:SF3">
    <property type="entry name" value="POLY-BETA-1,6-N-ACETYL-D-GLUCOSAMINE N-DEACETYLASE"/>
    <property type="match status" value="1"/>
</dbReference>
<dbReference type="AlphaFoldDB" id="A0AAU7CQB5"/>
<evidence type="ECO:0000256" key="2">
    <source>
        <dbReference type="ARBA" id="ARBA00022729"/>
    </source>
</evidence>
<evidence type="ECO:0000313" key="4">
    <source>
        <dbReference type="EMBL" id="XBH07346.1"/>
    </source>
</evidence>
<dbReference type="RefSeq" id="WP_406700183.1">
    <property type="nucleotide sequence ID" value="NZ_CP155447.1"/>
</dbReference>
<dbReference type="InterPro" id="IPR011330">
    <property type="entry name" value="Glyco_hydro/deAcase_b/a-brl"/>
</dbReference>
<keyword evidence="2" id="KW-0732">Signal</keyword>
<dbReference type="PROSITE" id="PS51677">
    <property type="entry name" value="NODB"/>
    <property type="match status" value="1"/>
</dbReference>
<organism evidence="4">
    <name type="scientific">Singulisphaera sp. Ch08</name>
    <dbReference type="NCBI Taxonomy" id="3120278"/>
    <lineage>
        <taxon>Bacteria</taxon>
        <taxon>Pseudomonadati</taxon>
        <taxon>Planctomycetota</taxon>
        <taxon>Planctomycetia</taxon>
        <taxon>Isosphaerales</taxon>
        <taxon>Isosphaeraceae</taxon>
        <taxon>Singulisphaera</taxon>
    </lineage>
</organism>
<dbReference type="Gene3D" id="3.20.20.370">
    <property type="entry name" value="Glycoside hydrolase/deacetylase"/>
    <property type="match status" value="1"/>
</dbReference>
<dbReference type="InterPro" id="IPR051398">
    <property type="entry name" value="Polysacch_Deacetylase"/>
</dbReference>
<gene>
    <name evidence="4" type="ORF">V5E97_15270</name>
</gene>
<feature type="domain" description="NodB homology" evidence="3">
    <location>
        <begin position="63"/>
        <end position="326"/>
    </location>
</feature>
<dbReference type="PANTHER" id="PTHR34216">
    <property type="match status" value="1"/>
</dbReference>
<proteinExistence type="predicted"/>
<dbReference type="CDD" id="cd10971">
    <property type="entry name" value="CE4_DAC_u2_5s"/>
    <property type="match status" value="1"/>
</dbReference>
<protein>
    <submittedName>
        <fullName evidence="4">Polysaccharide deacetylase family protein</fullName>
    </submittedName>
</protein>
<comment type="subcellular location">
    <subcellularLocation>
        <location evidence="1">Secreted</location>
    </subcellularLocation>
</comment>
<dbReference type="GO" id="GO:0005576">
    <property type="term" value="C:extracellular region"/>
    <property type="evidence" value="ECO:0007669"/>
    <property type="project" value="UniProtKB-SubCell"/>
</dbReference>
<dbReference type="GO" id="GO:0016810">
    <property type="term" value="F:hydrolase activity, acting on carbon-nitrogen (but not peptide) bonds"/>
    <property type="evidence" value="ECO:0007669"/>
    <property type="project" value="InterPro"/>
</dbReference>
<name>A0AAU7CQB5_9BACT</name>
<reference evidence="4" key="1">
    <citation type="submission" date="2024-05" db="EMBL/GenBank/DDBJ databases">
        <title>Planctomycetes of the genus Singulisphaera possess chitinolytic capabilities.</title>
        <authorList>
            <person name="Ivanova A."/>
        </authorList>
    </citation>
    <scope>NUCLEOTIDE SEQUENCE</scope>
    <source>
        <strain evidence="4">Ch08T</strain>
    </source>
</reference>